<dbReference type="AlphaFoldDB" id="A0A164INC4"/>
<reference evidence="1 2" key="1">
    <citation type="submission" date="2016-03" db="EMBL/GenBank/DDBJ databases">
        <title>EvidentialGene: Evidence-directed Construction of Genes on Genomes.</title>
        <authorList>
            <person name="Gilbert D.G."/>
            <person name="Choi J.-H."/>
            <person name="Mockaitis K."/>
            <person name="Colbourne J."/>
            <person name="Pfrender M."/>
        </authorList>
    </citation>
    <scope>NUCLEOTIDE SEQUENCE [LARGE SCALE GENOMIC DNA]</scope>
    <source>
        <strain evidence="1 2">Xinb3</strain>
        <tissue evidence="1">Complete organism</tissue>
    </source>
</reference>
<name>A0A164INC4_9CRUS</name>
<sequence length="101" mass="11654">MLSRPTTLKPQITTPQLMLPRLTPQRAQNTTQSLTLLENTTLMLLNIIRLQVTTRLTLHDTQLMLPQATIPRLRSTTPPTMLLRVITPWLPKYYTKEAAEY</sequence>
<dbReference type="Proteomes" id="UP000076858">
    <property type="component" value="Unassembled WGS sequence"/>
</dbReference>
<evidence type="ECO:0000313" key="1">
    <source>
        <dbReference type="EMBL" id="KZS01440.1"/>
    </source>
</evidence>
<comment type="caution">
    <text evidence="1">The sequence shown here is derived from an EMBL/GenBank/DDBJ whole genome shotgun (WGS) entry which is preliminary data.</text>
</comment>
<keyword evidence="2" id="KW-1185">Reference proteome</keyword>
<protein>
    <submittedName>
        <fullName evidence="1">Uncharacterized protein</fullName>
    </submittedName>
</protein>
<evidence type="ECO:0000313" key="2">
    <source>
        <dbReference type="Proteomes" id="UP000076858"/>
    </source>
</evidence>
<organism evidence="1 2">
    <name type="scientific">Daphnia magna</name>
    <dbReference type="NCBI Taxonomy" id="35525"/>
    <lineage>
        <taxon>Eukaryota</taxon>
        <taxon>Metazoa</taxon>
        <taxon>Ecdysozoa</taxon>
        <taxon>Arthropoda</taxon>
        <taxon>Crustacea</taxon>
        <taxon>Branchiopoda</taxon>
        <taxon>Diplostraca</taxon>
        <taxon>Cladocera</taxon>
        <taxon>Anomopoda</taxon>
        <taxon>Daphniidae</taxon>
        <taxon>Daphnia</taxon>
    </lineage>
</organism>
<gene>
    <name evidence="1" type="ORF">APZ42_001904</name>
</gene>
<proteinExistence type="predicted"/>
<dbReference type="EMBL" id="LRGB01006864">
    <property type="protein sequence ID" value="KZS01440.1"/>
    <property type="molecule type" value="Genomic_DNA"/>
</dbReference>
<accession>A0A164INC4</accession>